<comment type="subcellular location">
    <subcellularLocation>
        <location evidence="5">Mitochondrion inner membrane</location>
        <topology evidence="5">Peripheral membrane protein</topology>
        <orientation evidence="5">Matrix side</orientation>
    </subcellularLocation>
</comment>
<organism evidence="7 8">
    <name type="scientific">Microbotryum silenes-dioicae</name>
    <dbReference type="NCBI Taxonomy" id="796604"/>
    <lineage>
        <taxon>Eukaryota</taxon>
        <taxon>Fungi</taxon>
        <taxon>Dikarya</taxon>
        <taxon>Basidiomycota</taxon>
        <taxon>Pucciniomycotina</taxon>
        <taxon>Microbotryomycetes</taxon>
        <taxon>Microbotryales</taxon>
        <taxon>Microbotryaceae</taxon>
        <taxon>Microbotryum</taxon>
    </lineage>
</organism>
<dbReference type="InterPro" id="IPR010233">
    <property type="entry name" value="UbiG_MeTrfase"/>
</dbReference>
<keyword evidence="3 5" id="KW-0831">Ubiquinone biosynthesis</keyword>
<proteinExistence type="inferred from homology"/>
<comment type="catalytic activity">
    <reaction evidence="5">
        <text>a 3-demethylubiquinone + S-adenosyl-L-methionine = a ubiquinone + S-adenosyl-L-homocysteine</text>
        <dbReference type="Rhea" id="RHEA:81215"/>
        <dbReference type="Rhea" id="RHEA-COMP:9565"/>
        <dbReference type="Rhea" id="RHEA-COMP:19654"/>
        <dbReference type="ChEBI" id="CHEBI:16389"/>
        <dbReference type="ChEBI" id="CHEBI:57856"/>
        <dbReference type="ChEBI" id="CHEBI:59789"/>
        <dbReference type="ChEBI" id="CHEBI:231825"/>
    </reaction>
</comment>
<feature type="binding site" evidence="5">
    <location>
        <position position="196"/>
    </location>
    <ligand>
        <name>Mg(2+)</name>
        <dbReference type="ChEBI" id="CHEBI:18420"/>
    </ligand>
</feature>
<evidence type="ECO:0000256" key="1">
    <source>
        <dbReference type="ARBA" id="ARBA00022603"/>
    </source>
</evidence>
<evidence type="ECO:0000256" key="4">
    <source>
        <dbReference type="ARBA" id="ARBA00022691"/>
    </source>
</evidence>
<dbReference type="PANTHER" id="PTHR43464">
    <property type="entry name" value="METHYLTRANSFERASE"/>
    <property type="match status" value="1"/>
</dbReference>
<dbReference type="InterPro" id="IPR029063">
    <property type="entry name" value="SAM-dependent_MTases_sf"/>
</dbReference>
<keyword evidence="2 5" id="KW-0808">Transferase</keyword>
<comment type="function">
    <text evidence="5">O-methyltransferase required for two non-consecutive steps during ubiquinone biosynthesis. Catalyzes the 2 O-methylation of 3,4-dihydroxy-5-(all-trans-polyprenyl)benzoic acid into 4-hydroxy-3-methoxy-5-(all-trans-polyprenyl)benzoic acid. Also catalyzes the last step of ubiquinone biosynthesis by mediating methylation of 3-demethylubiquinone into ubiquinone. Also able to mediate the methylation of 3-demethylubiquinol into ubiquinol.</text>
</comment>
<dbReference type="EMBL" id="FQNC01000043">
    <property type="protein sequence ID" value="SGY44748.1"/>
    <property type="molecule type" value="Genomic_DNA"/>
</dbReference>
<dbReference type="Gene3D" id="3.40.50.150">
    <property type="entry name" value="Vaccinia Virus protein VP39"/>
    <property type="match status" value="1"/>
</dbReference>
<name>A0A2X0P5I6_9BASI</name>
<dbReference type="EC" id="2.1.1.114" evidence="5"/>
<reference evidence="7 8" key="1">
    <citation type="submission" date="2016-11" db="EMBL/GenBank/DDBJ databases">
        <authorList>
            <person name="Jaros S."/>
            <person name="Januszkiewicz K."/>
            <person name="Wedrychowicz H."/>
        </authorList>
    </citation>
    <scope>NUCLEOTIDE SEQUENCE [LARGE SCALE GENOMIC DNA]</scope>
</reference>
<dbReference type="STRING" id="796604.A0A2X0P5I6"/>
<comment type="pathway">
    <text evidence="5">Cofactor biosynthesis; ubiquinone biosynthesis.</text>
</comment>
<dbReference type="Pfam" id="PF13489">
    <property type="entry name" value="Methyltransf_23"/>
    <property type="match status" value="1"/>
</dbReference>
<comment type="cofactor">
    <cofactor evidence="5">
        <name>Mg(2+)</name>
        <dbReference type="ChEBI" id="CHEBI:18420"/>
    </cofactor>
</comment>
<feature type="binding site" evidence="5">
    <location>
        <position position="126"/>
    </location>
    <ligand>
        <name>S-adenosyl-L-methionine</name>
        <dbReference type="ChEBI" id="CHEBI:59789"/>
    </ligand>
</feature>
<keyword evidence="1 5" id="KW-0489">Methyltransferase</keyword>
<dbReference type="GO" id="GO:0061542">
    <property type="term" value="F:3-demethylubiquinol 3-O-methyltransferase activity"/>
    <property type="evidence" value="ECO:0007669"/>
    <property type="project" value="UniProtKB-UniRule"/>
</dbReference>
<dbReference type="HAMAP" id="MF_00472">
    <property type="entry name" value="UbiG"/>
    <property type="match status" value="1"/>
</dbReference>
<dbReference type="NCBIfam" id="TIGR01983">
    <property type="entry name" value="UbiG"/>
    <property type="match status" value="1"/>
</dbReference>
<dbReference type="AlphaFoldDB" id="A0A2X0P5I6"/>
<dbReference type="PANTHER" id="PTHR43464:SF19">
    <property type="entry name" value="UBIQUINONE BIOSYNTHESIS O-METHYLTRANSFERASE, MITOCHONDRIAL"/>
    <property type="match status" value="1"/>
</dbReference>
<keyword evidence="5" id="KW-0479">Metal-binding</keyword>
<dbReference type="GO" id="GO:0032259">
    <property type="term" value="P:methylation"/>
    <property type="evidence" value="ECO:0007669"/>
    <property type="project" value="UniProtKB-KW"/>
</dbReference>
<keyword evidence="8" id="KW-1185">Reference proteome</keyword>
<feature type="binding site" evidence="5">
    <location>
        <position position="95"/>
    </location>
    <ligand>
        <name>S-adenosyl-L-methionine</name>
        <dbReference type="ChEBI" id="CHEBI:59789"/>
    </ligand>
</feature>
<evidence type="ECO:0000313" key="7">
    <source>
        <dbReference type="EMBL" id="SGY44748.1"/>
    </source>
</evidence>
<evidence type="ECO:0000256" key="5">
    <source>
        <dbReference type="HAMAP-Rule" id="MF_03190"/>
    </source>
</evidence>
<dbReference type="EC" id="2.1.1.64" evidence="5"/>
<sequence>MQRTTTLAKTTISRRVAASSPQLWRSYSCTRALQYSTSSSSTSAPYAAPYSTTSSSNSKTNTISASEVAHFSSLAQHWWDPTGEFKLLHRMNPSRIRFLRDRVQRVQEIDIASGKWLDGFSVLDVGCGGGIFAESLARLGATTTAIDASEINIKTATLHASLDDHLTHRSKLEYRHCAAEDLVQEGKQFDIVCAMEVVEHVEDPRAFLGCLAQLTKVRVKICALAEKETPRIANADPNVALCSLPHSFTSIFSRQPGGHLLLSTISRTPLAHLLTITLAENLLRFVTPGTHTYSKYIKPSELQHFFESDLGWPRGTMERRGCVYDPLKGDWRLFGMGEWGGLAEGITMRASCTILDGFCQGGETSPFLIKHLEHRRRWLSDTGENRTRIPSLRPTSVAVQRSKFTHEVKVLTSLELSGPPDSRRIRKSTL</sequence>
<evidence type="ECO:0000313" key="8">
    <source>
        <dbReference type="Proteomes" id="UP000249464"/>
    </source>
</evidence>
<comment type="similarity">
    <text evidence="5">Belongs to the class I-like SAM-binding methyltransferase superfamily. UbiG/COQ3 family.</text>
</comment>
<feature type="binding site" evidence="5">
    <location>
        <position position="200"/>
    </location>
    <ligand>
        <name>Mg(2+)</name>
        <dbReference type="ChEBI" id="CHEBI:18420"/>
    </ligand>
</feature>
<comment type="catalytic activity">
    <reaction evidence="5">
        <text>a 3-demethylubiquinol + S-adenosyl-L-methionine = a ubiquinol + S-adenosyl-L-homocysteine + H(+)</text>
        <dbReference type="Rhea" id="RHEA:44380"/>
        <dbReference type="Rhea" id="RHEA-COMP:9566"/>
        <dbReference type="Rhea" id="RHEA-COMP:10914"/>
        <dbReference type="ChEBI" id="CHEBI:15378"/>
        <dbReference type="ChEBI" id="CHEBI:17976"/>
        <dbReference type="ChEBI" id="CHEBI:57856"/>
        <dbReference type="ChEBI" id="CHEBI:59789"/>
        <dbReference type="ChEBI" id="CHEBI:84422"/>
        <dbReference type="EC" id="2.1.1.64"/>
    </reaction>
</comment>
<dbReference type="CDD" id="cd02440">
    <property type="entry name" value="AdoMet_MTases"/>
    <property type="match status" value="1"/>
</dbReference>
<feature type="binding site" evidence="5">
    <location>
        <position position="147"/>
    </location>
    <ligand>
        <name>S-adenosyl-L-methionine</name>
        <dbReference type="ChEBI" id="CHEBI:59789"/>
    </ligand>
</feature>
<keyword evidence="5" id="KW-0496">Mitochondrion</keyword>
<dbReference type="Proteomes" id="UP000249464">
    <property type="component" value="Unassembled WGS sequence"/>
</dbReference>
<feature type="region of interest" description="Disordered" evidence="6">
    <location>
        <begin position="39"/>
        <end position="59"/>
    </location>
</feature>
<feature type="binding site" evidence="5">
    <location>
        <position position="195"/>
    </location>
    <ligand>
        <name>S-adenosyl-L-methionine</name>
        <dbReference type="ChEBI" id="CHEBI:59789"/>
    </ligand>
</feature>
<dbReference type="UniPathway" id="UPA00232"/>
<dbReference type="GO" id="GO:0046872">
    <property type="term" value="F:metal ion binding"/>
    <property type="evidence" value="ECO:0007669"/>
    <property type="project" value="UniProtKB-KW"/>
</dbReference>
<evidence type="ECO:0000256" key="6">
    <source>
        <dbReference type="SAM" id="MobiDB-lite"/>
    </source>
</evidence>
<comment type="catalytic activity">
    <reaction evidence="5">
        <text>a 3,4-dihydroxy-5-(all-trans-polyprenyl)benzoate + S-adenosyl-L-methionine = a 4-hydroxy-3-methoxy-5-(all-trans-polyprenyl)benzoate + S-adenosyl-L-homocysteine + H(+)</text>
        <dbReference type="Rhea" id="RHEA:44452"/>
        <dbReference type="Rhea" id="RHEA-COMP:10930"/>
        <dbReference type="Rhea" id="RHEA-COMP:10931"/>
        <dbReference type="ChEBI" id="CHEBI:15378"/>
        <dbReference type="ChEBI" id="CHEBI:57856"/>
        <dbReference type="ChEBI" id="CHEBI:59789"/>
        <dbReference type="ChEBI" id="CHEBI:64694"/>
        <dbReference type="ChEBI" id="CHEBI:84443"/>
        <dbReference type="EC" id="2.1.1.114"/>
    </reaction>
</comment>
<keyword evidence="5" id="KW-0999">Mitochondrion inner membrane</keyword>
<accession>A0A2X0P5I6</accession>
<keyword evidence="5" id="KW-0472">Membrane</keyword>
<dbReference type="GO" id="GO:0010420">
    <property type="term" value="F:polyprenyldihydroxybenzoate methyltransferase activity"/>
    <property type="evidence" value="ECO:0007669"/>
    <property type="project" value="UniProtKB-UniRule"/>
</dbReference>
<keyword evidence="4 5" id="KW-0949">S-adenosyl-L-methionine</keyword>
<evidence type="ECO:0000256" key="2">
    <source>
        <dbReference type="ARBA" id="ARBA00022679"/>
    </source>
</evidence>
<keyword evidence="5" id="KW-0460">Magnesium</keyword>
<comment type="subunit">
    <text evidence="5">Component of a multi-subunit COQ enzyme complex, composed of at least COQ3, COQ4, COQ5, COQ6, COQ7 and COQ9.</text>
</comment>
<protein>
    <recommendedName>
        <fullName evidence="5">Ubiquinone biosynthesis O-methyltransferase, mitochondrial</fullName>
    </recommendedName>
    <alternativeName>
        <fullName evidence="5">3-demethylubiquinol 3-O-methyltransferase</fullName>
        <ecNumber evidence="5">2.1.1.64</ecNumber>
    </alternativeName>
    <alternativeName>
        <fullName evidence="5">3-demethylubiquinone 3-O-methyltransferase</fullName>
        <ecNumber evidence="5">2.1.1.-</ecNumber>
    </alternativeName>
    <alternativeName>
        <fullName evidence="5">Polyprenyldihydroxybenzoate methyltransferase</fullName>
        <ecNumber evidence="5">2.1.1.114</ecNumber>
    </alternativeName>
</protein>
<dbReference type="GO" id="GO:0031314">
    <property type="term" value="C:extrinsic component of mitochondrial inner membrane"/>
    <property type="evidence" value="ECO:0007669"/>
    <property type="project" value="UniProtKB-UniRule"/>
</dbReference>
<dbReference type="GO" id="GO:0120537">
    <property type="term" value="F:3-demethylubiquinone 3-O-methyltransferase activity"/>
    <property type="evidence" value="ECO:0007669"/>
    <property type="project" value="RHEA"/>
</dbReference>
<feature type="binding site" evidence="5">
    <location>
        <position position="199"/>
    </location>
    <ligand>
        <name>Mg(2+)</name>
        <dbReference type="ChEBI" id="CHEBI:18420"/>
    </ligand>
</feature>
<dbReference type="EC" id="2.1.1.-" evidence="5"/>
<evidence type="ECO:0000256" key="3">
    <source>
        <dbReference type="ARBA" id="ARBA00022688"/>
    </source>
</evidence>
<gene>
    <name evidence="7" type="primary">BQ5605_C001g00196</name>
    <name evidence="5" type="synonym">COQ3</name>
    <name evidence="7" type="ORF">BQ5605_C001G00196</name>
</gene>
<dbReference type="SUPFAM" id="SSF53335">
    <property type="entry name" value="S-adenosyl-L-methionine-dependent methyltransferases"/>
    <property type="match status" value="1"/>
</dbReference>